<dbReference type="RefSeq" id="WP_354152575.1">
    <property type="nucleotide sequence ID" value="NZ_JBEPMN010000014.1"/>
</dbReference>
<dbReference type="EMBL" id="JBEPMN010000014">
    <property type="protein sequence ID" value="MET3662727.1"/>
    <property type="molecule type" value="Genomic_DNA"/>
</dbReference>
<gene>
    <name evidence="1" type="ORF">ABID44_003076</name>
</gene>
<comment type="caution">
    <text evidence="1">The sequence shown here is derived from an EMBL/GenBank/DDBJ whole genome shotgun (WGS) entry which is preliminary data.</text>
</comment>
<organism evidence="1 2">
    <name type="scientific">Aquamicrobium ahrensii</name>
    <dbReference type="NCBI Taxonomy" id="469551"/>
    <lineage>
        <taxon>Bacteria</taxon>
        <taxon>Pseudomonadati</taxon>
        <taxon>Pseudomonadota</taxon>
        <taxon>Alphaproteobacteria</taxon>
        <taxon>Hyphomicrobiales</taxon>
        <taxon>Phyllobacteriaceae</taxon>
        <taxon>Aquamicrobium</taxon>
    </lineage>
</organism>
<name>A0ABV2KNQ5_9HYPH</name>
<reference evidence="1 2" key="1">
    <citation type="submission" date="2024-06" db="EMBL/GenBank/DDBJ databases">
        <title>Genomic Encyclopedia of Type Strains, Phase IV (KMG-IV): sequencing the most valuable type-strain genomes for metagenomic binning, comparative biology and taxonomic classification.</title>
        <authorList>
            <person name="Goeker M."/>
        </authorList>
    </citation>
    <scope>NUCLEOTIDE SEQUENCE [LARGE SCALE GENOMIC DNA]</scope>
    <source>
        <strain evidence="1 2">DSM 19730</strain>
    </source>
</reference>
<accession>A0ABV2KNQ5</accession>
<keyword evidence="2" id="KW-1185">Reference proteome</keyword>
<evidence type="ECO:0000313" key="1">
    <source>
        <dbReference type="EMBL" id="MET3662727.1"/>
    </source>
</evidence>
<dbReference type="Proteomes" id="UP001549143">
    <property type="component" value="Unassembled WGS sequence"/>
</dbReference>
<sequence>MAMIAGSDFNRAFFNSCFQFAVWMNLPDDFGVFVFQRRVDGDAGAEYALGPSRQRAQRRLALGGAFFDSFEYCGGSRQFRAICKVARAPDNQQNCCDVFHGVVLWKETRRLTQGS</sequence>
<protein>
    <submittedName>
        <fullName evidence="1">Uncharacterized protein</fullName>
    </submittedName>
</protein>
<evidence type="ECO:0000313" key="2">
    <source>
        <dbReference type="Proteomes" id="UP001549143"/>
    </source>
</evidence>
<proteinExistence type="predicted"/>